<dbReference type="Proteomes" id="UP000232323">
    <property type="component" value="Unassembled WGS sequence"/>
</dbReference>
<evidence type="ECO:0000313" key="4">
    <source>
        <dbReference type="Proteomes" id="UP000232323"/>
    </source>
</evidence>
<dbReference type="AlphaFoldDB" id="A0A250WXZ9"/>
<accession>A0A250WXZ9</accession>
<dbReference type="EMBL" id="BEGY01000013">
    <property type="protein sequence ID" value="GAX75701.1"/>
    <property type="molecule type" value="Genomic_DNA"/>
</dbReference>
<dbReference type="InterPro" id="IPR015894">
    <property type="entry name" value="Guanylate-bd_N"/>
</dbReference>
<organism evidence="3 4">
    <name type="scientific">Chlamydomonas eustigma</name>
    <dbReference type="NCBI Taxonomy" id="1157962"/>
    <lineage>
        <taxon>Eukaryota</taxon>
        <taxon>Viridiplantae</taxon>
        <taxon>Chlorophyta</taxon>
        <taxon>core chlorophytes</taxon>
        <taxon>Chlorophyceae</taxon>
        <taxon>CS clade</taxon>
        <taxon>Chlamydomonadales</taxon>
        <taxon>Chlamydomonadaceae</taxon>
        <taxon>Chlamydomonas</taxon>
    </lineage>
</organism>
<sequence>MGKSTLLYQLVTKLPGGAQKGFTVASTHQPCTKGLWLWSKPIPRKAADGSNMHLATNKSVELTQRLKSLESMEASSKQQLQAVQQQVERLQQEVTEKERSLVLSEAKRDALQSELGQARQKAERLEAKVAASESAAADARTQASSQRGEASRISRIATEAAERARELSSTRSQLERVVRQEAVQVVQARAEAQSKIAHMGADLSRVQTDLATSSSTGDRVHQLKQQLEERASIDGSILEVEMPPEKAEKVEKVEFELSLSKFKDCQDGGAPADDDAAGAPADDVTCDGDALCASYA</sequence>
<feature type="compositionally biased region" description="Low complexity" evidence="1">
    <location>
        <begin position="131"/>
        <end position="145"/>
    </location>
</feature>
<name>A0A250WXZ9_9CHLO</name>
<comment type="caution">
    <text evidence="3">The sequence shown here is derived from an EMBL/GenBank/DDBJ whole genome shotgun (WGS) entry which is preliminary data.</text>
</comment>
<feature type="region of interest" description="Disordered" evidence="1">
    <location>
        <begin position="263"/>
        <end position="283"/>
    </location>
</feature>
<dbReference type="Pfam" id="PF02263">
    <property type="entry name" value="GBP"/>
    <property type="match status" value="1"/>
</dbReference>
<dbReference type="OrthoDB" id="2135133at2759"/>
<dbReference type="GO" id="GO:0003924">
    <property type="term" value="F:GTPase activity"/>
    <property type="evidence" value="ECO:0007669"/>
    <property type="project" value="InterPro"/>
</dbReference>
<evidence type="ECO:0000313" key="3">
    <source>
        <dbReference type="EMBL" id="GAX75701.1"/>
    </source>
</evidence>
<evidence type="ECO:0000256" key="1">
    <source>
        <dbReference type="SAM" id="MobiDB-lite"/>
    </source>
</evidence>
<dbReference type="Gene3D" id="3.40.50.300">
    <property type="entry name" value="P-loop containing nucleotide triphosphate hydrolases"/>
    <property type="match status" value="1"/>
</dbReference>
<evidence type="ECO:0000259" key="2">
    <source>
        <dbReference type="Pfam" id="PF02263"/>
    </source>
</evidence>
<keyword evidence="4" id="KW-1185">Reference proteome</keyword>
<feature type="compositionally biased region" description="Low complexity" evidence="1">
    <location>
        <begin position="267"/>
        <end position="283"/>
    </location>
</feature>
<reference evidence="3 4" key="1">
    <citation type="submission" date="2017-08" db="EMBL/GenBank/DDBJ databases">
        <title>Acidophilic green algal genome provides insights into adaptation to an acidic environment.</title>
        <authorList>
            <person name="Hirooka S."/>
            <person name="Hirose Y."/>
            <person name="Kanesaki Y."/>
            <person name="Higuchi S."/>
            <person name="Fujiwara T."/>
            <person name="Onuma R."/>
            <person name="Era A."/>
            <person name="Ohbayashi R."/>
            <person name="Uzuka A."/>
            <person name="Nozaki H."/>
            <person name="Yoshikawa H."/>
            <person name="Miyagishima S.Y."/>
        </authorList>
    </citation>
    <scope>NUCLEOTIDE SEQUENCE [LARGE SCALE GENOMIC DNA]</scope>
    <source>
        <strain evidence="3 4">NIES-2499</strain>
    </source>
</reference>
<protein>
    <recommendedName>
        <fullName evidence="2">Guanylate-binding protein N-terminal domain-containing protein</fullName>
    </recommendedName>
</protein>
<feature type="domain" description="Guanylate-binding protein N-terminal" evidence="2">
    <location>
        <begin position="2"/>
        <end position="46"/>
    </location>
</feature>
<feature type="region of interest" description="Disordered" evidence="1">
    <location>
        <begin position="131"/>
        <end position="152"/>
    </location>
</feature>
<proteinExistence type="predicted"/>
<dbReference type="InterPro" id="IPR027417">
    <property type="entry name" value="P-loop_NTPase"/>
</dbReference>
<gene>
    <name evidence="3" type="ORF">CEUSTIGMA_g3144.t1</name>
</gene>
<dbReference type="GO" id="GO:0005525">
    <property type="term" value="F:GTP binding"/>
    <property type="evidence" value="ECO:0007669"/>
    <property type="project" value="InterPro"/>
</dbReference>